<keyword evidence="3" id="KW-0045">Antibiotic biosynthesis</keyword>
<sequence>MEIEELRAKARRHLGPHFTRREAWASPFPVFVRGEGSYLYDTEGQRHLDGLAGLFCVNMGHGRADIAKAASDQVGTLAYATNWGSGHLPAIEAASLIAELAPGDLGTTFFVNSGSEAVETALKFARQYHRSQGAPERTKIISRRMAYHGTTLGALSVTALPKIKDPFGPLLPGVRHVPNTLGLVGDCGPASELDCVKAIEAVILEEGPETIAALFAEPVQNGRGALVPPDGYWPALRALCDKYGILLVSDEVICSFGRLGHWFGHGLTGVVPDLITFAKGSTSGYAPLGGMIAREKLVTDLFDSPTGGTFTHGATWGGHPVATAVAVANLTAMRDEKIPEHVRSEGPKLFSALESLKDSHRCVKDVRGTGFFYAIELMADRDSGREFTDAESVKVLREVLPEAFRRTKVILRGDDRGATMLMISPPLVADSDVLSELLHGVDAMLTDVEKAIQP</sequence>
<evidence type="ECO:0000256" key="1">
    <source>
        <dbReference type="ARBA" id="ARBA00008954"/>
    </source>
</evidence>
<evidence type="ECO:0000313" key="5">
    <source>
        <dbReference type="EMBL" id="GAA1974322.1"/>
    </source>
</evidence>
<dbReference type="EMBL" id="BAAANN010000025">
    <property type="protein sequence ID" value="GAA1974322.1"/>
    <property type="molecule type" value="Genomic_DNA"/>
</dbReference>
<dbReference type="InterPro" id="IPR015424">
    <property type="entry name" value="PyrdxlP-dep_Trfase"/>
</dbReference>
<comment type="caution">
    <text evidence="5">The sequence shown here is derived from an EMBL/GenBank/DDBJ whole genome shotgun (WGS) entry which is preliminary data.</text>
</comment>
<dbReference type="Pfam" id="PF00202">
    <property type="entry name" value="Aminotran_3"/>
    <property type="match status" value="1"/>
</dbReference>
<dbReference type="SUPFAM" id="SSF53383">
    <property type="entry name" value="PLP-dependent transferases"/>
    <property type="match status" value="1"/>
</dbReference>
<dbReference type="InterPro" id="IPR005814">
    <property type="entry name" value="Aminotrans_3"/>
</dbReference>
<proteinExistence type="inferred from homology"/>
<evidence type="ECO:0000313" key="6">
    <source>
        <dbReference type="Proteomes" id="UP001501116"/>
    </source>
</evidence>
<dbReference type="PANTHER" id="PTHR43094">
    <property type="entry name" value="AMINOTRANSFERASE"/>
    <property type="match status" value="1"/>
</dbReference>
<dbReference type="PANTHER" id="PTHR43094:SF1">
    <property type="entry name" value="AMINOTRANSFERASE CLASS-III"/>
    <property type="match status" value="1"/>
</dbReference>
<keyword evidence="5" id="KW-0032">Aminotransferase</keyword>
<name>A0ABN2RT13_9PSEU</name>
<reference evidence="5 6" key="1">
    <citation type="journal article" date="2019" name="Int. J. Syst. Evol. Microbiol.">
        <title>The Global Catalogue of Microorganisms (GCM) 10K type strain sequencing project: providing services to taxonomists for standard genome sequencing and annotation.</title>
        <authorList>
            <consortium name="The Broad Institute Genomics Platform"/>
            <consortium name="The Broad Institute Genome Sequencing Center for Infectious Disease"/>
            <person name="Wu L."/>
            <person name="Ma J."/>
        </authorList>
    </citation>
    <scope>NUCLEOTIDE SEQUENCE [LARGE SCALE GENOMIC DNA]</scope>
    <source>
        <strain evidence="5 6">JCM 14545</strain>
    </source>
</reference>
<protein>
    <submittedName>
        <fullName evidence="5">Aspartate aminotransferase family protein</fullName>
    </submittedName>
</protein>
<evidence type="ECO:0000256" key="3">
    <source>
        <dbReference type="ARBA" id="ARBA00023194"/>
    </source>
</evidence>
<dbReference type="CDD" id="cd00610">
    <property type="entry name" value="OAT_like"/>
    <property type="match status" value="1"/>
</dbReference>
<evidence type="ECO:0000256" key="2">
    <source>
        <dbReference type="ARBA" id="ARBA00022898"/>
    </source>
</evidence>
<dbReference type="InterPro" id="IPR015422">
    <property type="entry name" value="PyrdxlP-dep_Trfase_small"/>
</dbReference>
<accession>A0ABN2RT13</accession>
<keyword evidence="5" id="KW-0808">Transferase</keyword>
<evidence type="ECO:0000256" key="4">
    <source>
        <dbReference type="RuleBase" id="RU003560"/>
    </source>
</evidence>
<dbReference type="GO" id="GO:0008483">
    <property type="term" value="F:transaminase activity"/>
    <property type="evidence" value="ECO:0007669"/>
    <property type="project" value="UniProtKB-KW"/>
</dbReference>
<organism evidence="5 6">
    <name type="scientific">Amycolatopsis minnesotensis</name>
    <dbReference type="NCBI Taxonomy" id="337894"/>
    <lineage>
        <taxon>Bacteria</taxon>
        <taxon>Bacillati</taxon>
        <taxon>Actinomycetota</taxon>
        <taxon>Actinomycetes</taxon>
        <taxon>Pseudonocardiales</taxon>
        <taxon>Pseudonocardiaceae</taxon>
        <taxon>Amycolatopsis</taxon>
    </lineage>
</organism>
<dbReference type="InterPro" id="IPR015421">
    <property type="entry name" value="PyrdxlP-dep_Trfase_major"/>
</dbReference>
<dbReference type="RefSeq" id="WP_344425415.1">
    <property type="nucleotide sequence ID" value="NZ_BAAANN010000025.1"/>
</dbReference>
<keyword evidence="6" id="KW-1185">Reference proteome</keyword>
<dbReference type="Gene3D" id="3.40.640.10">
    <property type="entry name" value="Type I PLP-dependent aspartate aminotransferase-like (Major domain)"/>
    <property type="match status" value="1"/>
</dbReference>
<dbReference type="Gene3D" id="3.90.1150.10">
    <property type="entry name" value="Aspartate Aminotransferase, domain 1"/>
    <property type="match status" value="1"/>
</dbReference>
<gene>
    <name evidence="5" type="ORF">GCM10009754_56780</name>
</gene>
<comment type="similarity">
    <text evidence="1 4">Belongs to the class-III pyridoxal-phosphate-dependent aminotransferase family.</text>
</comment>
<dbReference type="NCBIfam" id="NF005102">
    <property type="entry name" value="PRK06541.1"/>
    <property type="match status" value="1"/>
</dbReference>
<keyword evidence="2 4" id="KW-0663">Pyridoxal phosphate</keyword>
<dbReference type="Proteomes" id="UP001501116">
    <property type="component" value="Unassembled WGS sequence"/>
</dbReference>